<gene>
    <name evidence="13" type="ORF">AAHA92_04215</name>
</gene>
<keyword evidence="5" id="KW-0805">Transcription regulation</keyword>
<keyword evidence="14" id="KW-1185">Reference proteome</keyword>
<feature type="domain" description="NAC" evidence="12">
    <location>
        <begin position="14"/>
        <end position="164"/>
    </location>
</feature>
<name>A0ABD1HYH7_SALDI</name>
<evidence type="ECO:0000256" key="6">
    <source>
        <dbReference type="ARBA" id="ARBA00023125"/>
    </source>
</evidence>
<dbReference type="PANTHER" id="PTHR31744">
    <property type="entry name" value="PROTEIN CUP-SHAPED COTYLEDON 2-RELATED"/>
    <property type="match status" value="1"/>
</dbReference>
<dbReference type="PANTHER" id="PTHR31744:SF216">
    <property type="entry name" value="NAC TRANSCRIPTION FACTOR"/>
    <property type="match status" value="1"/>
</dbReference>
<evidence type="ECO:0000256" key="9">
    <source>
        <dbReference type="ARBA" id="ARBA00023163"/>
    </source>
</evidence>
<reference evidence="13 14" key="1">
    <citation type="submission" date="2024-06" db="EMBL/GenBank/DDBJ databases">
        <title>A chromosome level genome sequence of Diviner's sage (Salvia divinorum).</title>
        <authorList>
            <person name="Ford S.A."/>
            <person name="Ro D.-K."/>
            <person name="Ness R.W."/>
            <person name="Phillips M.A."/>
        </authorList>
    </citation>
    <scope>NUCLEOTIDE SEQUENCE [LARGE SCALE GENOMIC DNA]</scope>
    <source>
        <strain evidence="13">SAF-2024a</strain>
        <tissue evidence="13">Leaf</tissue>
    </source>
</reference>
<dbReference type="Gene3D" id="2.170.150.80">
    <property type="entry name" value="NAC domain"/>
    <property type="match status" value="1"/>
</dbReference>
<keyword evidence="4 11" id="KW-1133">Transmembrane helix</keyword>
<keyword evidence="3 11" id="KW-0812">Transmembrane</keyword>
<evidence type="ECO:0000256" key="2">
    <source>
        <dbReference type="ARBA" id="ARBA00004167"/>
    </source>
</evidence>
<dbReference type="AlphaFoldDB" id="A0ABD1HYH7"/>
<accession>A0ABD1HYH7</accession>
<organism evidence="13 14">
    <name type="scientific">Salvia divinorum</name>
    <name type="common">Maria pastora</name>
    <name type="synonym">Diviner's sage</name>
    <dbReference type="NCBI Taxonomy" id="28513"/>
    <lineage>
        <taxon>Eukaryota</taxon>
        <taxon>Viridiplantae</taxon>
        <taxon>Streptophyta</taxon>
        <taxon>Embryophyta</taxon>
        <taxon>Tracheophyta</taxon>
        <taxon>Spermatophyta</taxon>
        <taxon>Magnoliopsida</taxon>
        <taxon>eudicotyledons</taxon>
        <taxon>Gunneridae</taxon>
        <taxon>Pentapetalae</taxon>
        <taxon>asterids</taxon>
        <taxon>lamiids</taxon>
        <taxon>Lamiales</taxon>
        <taxon>Lamiaceae</taxon>
        <taxon>Nepetoideae</taxon>
        <taxon>Mentheae</taxon>
        <taxon>Salviinae</taxon>
        <taxon>Salvia</taxon>
        <taxon>Salvia subgen. Calosphace</taxon>
    </lineage>
</organism>
<feature type="transmembrane region" description="Helical" evidence="11">
    <location>
        <begin position="553"/>
        <end position="570"/>
    </location>
</feature>
<dbReference type="SUPFAM" id="SSF101941">
    <property type="entry name" value="NAC domain"/>
    <property type="match status" value="1"/>
</dbReference>
<evidence type="ECO:0000256" key="8">
    <source>
        <dbReference type="ARBA" id="ARBA00023159"/>
    </source>
</evidence>
<comment type="caution">
    <text evidence="13">The sequence shown here is derived from an EMBL/GenBank/DDBJ whole genome shotgun (WGS) entry which is preliminary data.</text>
</comment>
<keyword evidence="7 11" id="KW-0472">Membrane</keyword>
<dbReference type="GO" id="GO:0006355">
    <property type="term" value="P:regulation of DNA-templated transcription"/>
    <property type="evidence" value="ECO:0007669"/>
    <property type="project" value="UniProtKB-ARBA"/>
</dbReference>
<protein>
    <submittedName>
        <fullName evidence="13">NAC domain-containing protein 17-like</fullName>
    </submittedName>
</protein>
<evidence type="ECO:0000256" key="11">
    <source>
        <dbReference type="SAM" id="Phobius"/>
    </source>
</evidence>
<dbReference type="Pfam" id="PF02365">
    <property type="entry name" value="NAM"/>
    <property type="match status" value="1"/>
</dbReference>
<dbReference type="GO" id="GO:0000976">
    <property type="term" value="F:transcription cis-regulatory region binding"/>
    <property type="evidence" value="ECO:0007669"/>
    <property type="project" value="UniProtKB-ARBA"/>
</dbReference>
<keyword evidence="6" id="KW-0238">DNA-binding</keyword>
<evidence type="ECO:0000256" key="4">
    <source>
        <dbReference type="ARBA" id="ARBA00022989"/>
    </source>
</evidence>
<comment type="subcellular location">
    <subcellularLocation>
        <location evidence="2">Membrane</location>
        <topology evidence="2">Single-pass membrane protein</topology>
    </subcellularLocation>
    <subcellularLocation>
        <location evidence="1">Nucleus</location>
    </subcellularLocation>
</comment>
<keyword evidence="8" id="KW-0010">Activator</keyword>
<dbReference type="InterPro" id="IPR036093">
    <property type="entry name" value="NAC_dom_sf"/>
</dbReference>
<evidence type="ECO:0000256" key="3">
    <source>
        <dbReference type="ARBA" id="ARBA00022692"/>
    </source>
</evidence>
<evidence type="ECO:0000313" key="14">
    <source>
        <dbReference type="Proteomes" id="UP001567538"/>
    </source>
</evidence>
<sequence length="572" mass="63815">MMVKSDISGGGDVFPPGFRFHPTDEELVLYYLKRKICCKRHLLDVIAETDVYKWDPEELPGLSKLKTGDRQWFFFSPRERKYPNGARANRGTRHGYWKATGKDRVISCGARAVGLKKTLVFHRGRAPKGERTDWVMHEYTMDEEELKRCQAAKEYYVLYKVYKKSGPGPKNGEQYGALFREEDWADDEVQEPSPIVKEILQKPANENTPINSNKLVDFQDLSSFDYLEELMNQIVDEPLHDQPPVLALEFNQVQFASEETHSLLVDNSSREVSLAVPQPIFQQPIVENSFDFTQSGAFQFQIAEAPEVSSAPVGNAPNFCAINESFEDFLELDDLGPDPTAENNPGEVVNDTDNFSIDDFDCLHELELFQDAPLFLCDAGHVESRQTSQPYTNNFTNGAIDPISGSCMNNLENTTSYMLQQQFNNFDGISYQMSADDQSCSVVTEAHTNQGFAPPSTSGVLHQNPNYGFVNQNESGKQDDGGGTDSWFSSTLWSFVESIPTTPASAAESALVNKAFERMSSFGRVRMNAGNLNAYAGNAMAATRSSGKSRTGLVFLSLLGVMCAVLWMMIGT</sequence>
<evidence type="ECO:0000256" key="10">
    <source>
        <dbReference type="ARBA" id="ARBA00023242"/>
    </source>
</evidence>
<evidence type="ECO:0000256" key="5">
    <source>
        <dbReference type="ARBA" id="ARBA00023015"/>
    </source>
</evidence>
<dbReference type="GO" id="GO:0016020">
    <property type="term" value="C:membrane"/>
    <property type="evidence" value="ECO:0007669"/>
    <property type="project" value="UniProtKB-SubCell"/>
</dbReference>
<evidence type="ECO:0000313" key="13">
    <source>
        <dbReference type="EMBL" id="KAL1561523.1"/>
    </source>
</evidence>
<dbReference type="InterPro" id="IPR003441">
    <property type="entry name" value="NAC-dom"/>
</dbReference>
<keyword evidence="10" id="KW-0539">Nucleus</keyword>
<evidence type="ECO:0000259" key="12">
    <source>
        <dbReference type="PROSITE" id="PS51005"/>
    </source>
</evidence>
<dbReference type="GO" id="GO:0005634">
    <property type="term" value="C:nucleus"/>
    <property type="evidence" value="ECO:0007669"/>
    <property type="project" value="UniProtKB-SubCell"/>
</dbReference>
<proteinExistence type="predicted"/>
<evidence type="ECO:0000256" key="7">
    <source>
        <dbReference type="ARBA" id="ARBA00023136"/>
    </source>
</evidence>
<keyword evidence="9" id="KW-0804">Transcription</keyword>
<dbReference type="PROSITE" id="PS51005">
    <property type="entry name" value="NAC"/>
    <property type="match status" value="1"/>
</dbReference>
<dbReference type="FunFam" id="2.170.150.80:FF:000006">
    <property type="entry name" value="NAC domain-containing protein 100-like"/>
    <property type="match status" value="1"/>
</dbReference>
<evidence type="ECO:0000256" key="1">
    <source>
        <dbReference type="ARBA" id="ARBA00004123"/>
    </source>
</evidence>
<dbReference type="Proteomes" id="UP001567538">
    <property type="component" value="Unassembled WGS sequence"/>
</dbReference>
<dbReference type="EMBL" id="JBEAFC010000003">
    <property type="protein sequence ID" value="KAL1561523.1"/>
    <property type="molecule type" value="Genomic_DNA"/>
</dbReference>